<feature type="non-terminal residue" evidence="2">
    <location>
        <position position="117"/>
    </location>
</feature>
<dbReference type="Proteomes" id="UP000621210">
    <property type="component" value="Unassembled WGS sequence"/>
</dbReference>
<reference evidence="2" key="1">
    <citation type="submission" date="2020-09" db="EMBL/GenBank/DDBJ databases">
        <title>Streptomyces grisecoloratus sp. nov., isolated from cotton soil.</title>
        <authorList>
            <person name="Xing L."/>
        </authorList>
    </citation>
    <scope>NUCLEOTIDE SEQUENCE</scope>
    <source>
        <strain evidence="2">TRM S81-3</strain>
    </source>
</reference>
<reference evidence="2" key="2">
    <citation type="submission" date="2020-09" db="EMBL/GenBank/DDBJ databases">
        <authorList>
            <person name="Luo X."/>
        </authorList>
    </citation>
    <scope>NUCLEOTIDE SEQUENCE</scope>
    <source>
        <strain evidence="2">TRM S81-3</strain>
    </source>
</reference>
<comment type="caution">
    <text evidence="2">The sequence shown here is derived from an EMBL/GenBank/DDBJ whole genome shotgun (WGS) entry which is preliminary data.</text>
</comment>
<evidence type="ECO:0000313" key="3">
    <source>
        <dbReference type="Proteomes" id="UP000621210"/>
    </source>
</evidence>
<dbReference type="PANTHER" id="PTHR45527:SF1">
    <property type="entry name" value="FATTY ACID SYNTHASE"/>
    <property type="match status" value="1"/>
</dbReference>
<dbReference type="PROSITE" id="PS00455">
    <property type="entry name" value="AMP_BINDING"/>
    <property type="match status" value="1"/>
</dbReference>
<evidence type="ECO:0000313" key="2">
    <source>
        <dbReference type="EMBL" id="MBD0418019.1"/>
    </source>
</evidence>
<evidence type="ECO:0000259" key="1">
    <source>
        <dbReference type="Pfam" id="PF00501"/>
    </source>
</evidence>
<accession>A0A926KYA6</accession>
<sequence>DRLGELGVRPGDRVVVSMRKGWEQVAAVLGVLRAGCVYVPVDPALPGERVRYLIEHTEARVVLTQPALVEGEWPAGVSVVAVTAEGAGRGPGGHVGRREVTDLAYVIFTSGSTGVPK</sequence>
<dbReference type="EMBL" id="JACVQF010000091">
    <property type="protein sequence ID" value="MBD0418019.1"/>
    <property type="molecule type" value="Genomic_DNA"/>
</dbReference>
<dbReference type="GO" id="GO:0044550">
    <property type="term" value="P:secondary metabolite biosynthetic process"/>
    <property type="evidence" value="ECO:0007669"/>
    <property type="project" value="TreeGrafter"/>
</dbReference>
<dbReference type="InterPro" id="IPR000873">
    <property type="entry name" value="AMP-dep_synth/lig_dom"/>
</dbReference>
<name>A0A926KYA6_9ACTN</name>
<dbReference type="SUPFAM" id="SSF56801">
    <property type="entry name" value="Acetyl-CoA synthetase-like"/>
    <property type="match status" value="1"/>
</dbReference>
<feature type="non-terminal residue" evidence="2">
    <location>
        <position position="1"/>
    </location>
</feature>
<dbReference type="GO" id="GO:0031177">
    <property type="term" value="F:phosphopantetheine binding"/>
    <property type="evidence" value="ECO:0007669"/>
    <property type="project" value="TreeGrafter"/>
</dbReference>
<proteinExistence type="predicted"/>
<dbReference type="InterPro" id="IPR020845">
    <property type="entry name" value="AMP-binding_CS"/>
</dbReference>
<organism evidence="2 3">
    <name type="scientific">Streptomyces griseicoloratus</name>
    <dbReference type="NCBI Taxonomy" id="2752516"/>
    <lineage>
        <taxon>Bacteria</taxon>
        <taxon>Bacillati</taxon>
        <taxon>Actinomycetota</taxon>
        <taxon>Actinomycetes</taxon>
        <taxon>Kitasatosporales</taxon>
        <taxon>Streptomycetaceae</taxon>
        <taxon>Streptomyces</taxon>
    </lineage>
</organism>
<dbReference type="AlphaFoldDB" id="A0A926KYA6"/>
<dbReference type="GO" id="GO:0005737">
    <property type="term" value="C:cytoplasm"/>
    <property type="evidence" value="ECO:0007669"/>
    <property type="project" value="TreeGrafter"/>
</dbReference>
<feature type="domain" description="AMP-dependent synthetase/ligase" evidence="1">
    <location>
        <begin position="3"/>
        <end position="117"/>
    </location>
</feature>
<protein>
    <submittedName>
        <fullName evidence="2">AMP-binding protein</fullName>
    </submittedName>
</protein>
<dbReference type="Gene3D" id="3.40.50.980">
    <property type="match status" value="1"/>
</dbReference>
<dbReference type="Pfam" id="PF00501">
    <property type="entry name" value="AMP-binding"/>
    <property type="match status" value="1"/>
</dbReference>
<gene>
    <name evidence="2" type="ORF">H0H10_02340</name>
</gene>
<dbReference type="GO" id="GO:0043041">
    <property type="term" value="P:amino acid activation for nonribosomal peptide biosynthetic process"/>
    <property type="evidence" value="ECO:0007669"/>
    <property type="project" value="TreeGrafter"/>
</dbReference>
<keyword evidence="3" id="KW-1185">Reference proteome</keyword>
<dbReference type="PANTHER" id="PTHR45527">
    <property type="entry name" value="NONRIBOSOMAL PEPTIDE SYNTHETASE"/>
    <property type="match status" value="1"/>
</dbReference>